<dbReference type="InterPro" id="IPR000182">
    <property type="entry name" value="GNAT_dom"/>
</dbReference>
<dbReference type="EMBL" id="JAUJFL010000001">
    <property type="protein sequence ID" value="KAK2615467.1"/>
    <property type="molecule type" value="Genomic_DNA"/>
</dbReference>
<name>A0AAD9W8W2_PHOAM</name>
<dbReference type="GO" id="GO:0016747">
    <property type="term" value="F:acyltransferase activity, transferring groups other than amino-acyl groups"/>
    <property type="evidence" value="ECO:0007669"/>
    <property type="project" value="InterPro"/>
</dbReference>
<dbReference type="Gene3D" id="3.40.630.30">
    <property type="match status" value="1"/>
</dbReference>
<reference evidence="2" key="1">
    <citation type="submission" date="2023-06" db="EMBL/GenBank/DDBJ databases">
        <authorList>
            <person name="Noh H."/>
        </authorList>
    </citation>
    <scope>NUCLEOTIDE SEQUENCE</scope>
    <source>
        <strain evidence="2">DUCC20226</strain>
    </source>
</reference>
<dbReference type="InterPro" id="IPR016181">
    <property type="entry name" value="Acyl_CoA_acyltransferase"/>
</dbReference>
<sequence length="198" mass="22578">MSTPSPTQSKCTLEPANLREQSQADELLRQRKICGWKSTPEDITSWQERTAARTTTLFWIKPTAQPDLQVGHISLDKVGDGSTLKIADLFVLPEHRGGGIARAAFQTLEEWATTEPYGSKNCKALLVDTLSQRYSEEDEYRLEYFRLTGVEPKPKGATNEEWYTRMGYVKYKEEPSYPARENRPCGLLLASFLKKEIR</sequence>
<accession>A0AAD9W8W2</accession>
<dbReference type="Pfam" id="PF00583">
    <property type="entry name" value="Acetyltransf_1"/>
    <property type="match status" value="1"/>
</dbReference>
<evidence type="ECO:0000313" key="3">
    <source>
        <dbReference type="Proteomes" id="UP001265746"/>
    </source>
</evidence>
<gene>
    <name evidence="2" type="ORF">N8I77_002218</name>
</gene>
<dbReference type="Proteomes" id="UP001265746">
    <property type="component" value="Unassembled WGS sequence"/>
</dbReference>
<dbReference type="SUPFAM" id="SSF55729">
    <property type="entry name" value="Acyl-CoA N-acyltransferases (Nat)"/>
    <property type="match status" value="1"/>
</dbReference>
<evidence type="ECO:0000313" key="2">
    <source>
        <dbReference type="EMBL" id="KAK2615467.1"/>
    </source>
</evidence>
<evidence type="ECO:0000259" key="1">
    <source>
        <dbReference type="PROSITE" id="PS51186"/>
    </source>
</evidence>
<dbReference type="AlphaFoldDB" id="A0AAD9W8W2"/>
<keyword evidence="3" id="KW-1185">Reference proteome</keyword>
<protein>
    <recommendedName>
        <fullName evidence="1">N-acetyltransferase domain-containing protein</fullName>
    </recommendedName>
</protein>
<dbReference type="PROSITE" id="PS51186">
    <property type="entry name" value="GNAT"/>
    <property type="match status" value="1"/>
</dbReference>
<organism evidence="2 3">
    <name type="scientific">Phomopsis amygdali</name>
    <name type="common">Fusicoccum amygdali</name>
    <dbReference type="NCBI Taxonomy" id="1214568"/>
    <lineage>
        <taxon>Eukaryota</taxon>
        <taxon>Fungi</taxon>
        <taxon>Dikarya</taxon>
        <taxon>Ascomycota</taxon>
        <taxon>Pezizomycotina</taxon>
        <taxon>Sordariomycetes</taxon>
        <taxon>Sordariomycetidae</taxon>
        <taxon>Diaporthales</taxon>
        <taxon>Diaporthaceae</taxon>
        <taxon>Diaporthe</taxon>
    </lineage>
</organism>
<comment type="caution">
    <text evidence="2">The sequence shown here is derived from an EMBL/GenBank/DDBJ whole genome shotgun (WGS) entry which is preliminary data.</text>
</comment>
<feature type="domain" description="N-acetyltransferase" evidence="1">
    <location>
        <begin position="11"/>
        <end position="194"/>
    </location>
</feature>
<dbReference type="CDD" id="cd04301">
    <property type="entry name" value="NAT_SF"/>
    <property type="match status" value="1"/>
</dbReference>
<proteinExistence type="predicted"/>